<organism evidence="2 3">
    <name type="scientific">Cohnella soli</name>
    <dbReference type="NCBI Taxonomy" id="425005"/>
    <lineage>
        <taxon>Bacteria</taxon>
        <taxon>Bacillati</taxon>
        <taxon>Bacillota</taxon>
        <taxon>Bacilli</taxon>
        <taxon>Bacillales</taxon>
        <taxon>Paenibacillaceae</taxon>
        <taxon>Cohnella</taxon>
    </lineage>
</organism>
<protein>
    <submittedName>
        <fullName evidence="2">Uncharacterized protein</fullName>
    </submittedName>
</protein>
<accession>A0ABW0HY81</accession>
<proteinExistence type="predicted"/>
<gene>
    <name evidence="2" type="ORF">ACFPOF_25265</name>
</gene>
<evidence type="ECO:0000313" key="2">
    <source>
        <dbReference type="EMBL" id="MFC5406064.1"/>
    </source>
</evidence>
<dbReference type="EMBL" id="JBHSMI010000052">
    <property type="protein sequence ID" value="MFC5406064.1"/>
    <property type="molecule type" value="Genomic_DNA"/>
</dbReference>
<keyword evidence="3" id="KW-1185">Reference proteome</keyword>
<name>A0ABW0HY81_9BACL</name>
<feature type="compositionally biased region" description="Polar residues" evidence="1">
    <location>
        <begin position="84"/>
        <end position="93"/>
    </location>
</feature>
<reference evidence="3" key="1">
    <citation type="journal article" date="2019" name="Int. J. Syst. Evol. Microbiol.">
        <title>The Global Catalogue of Microorganisms (GCM) 10K type strain sequencing project: providing services to taxonomists for standard genome sequencing and annotation.</title>
        <authorList>
            <consortium name="The Broad Institute Genomics Platform"/>
            <consortium name="The Broad Institute Genome Sequencing Center for Infectious Disease"/>
            <person name="Wu L."/>
            <person name="Ma J."/>
        </authorList>
    </citation>
    <scope>NUCLEOTIDE SEQUENCE [LARGE SCALE GENOMIC DNA]</scope>
    <source>
        <strain evidence="3">CGMCC 1.18575</strain>
    </source>
</reference>
<dbReference type="Proteomes" id="UP001596113">
    <property type="component" value="Unassembled WGS sequence"/>
</dbReference>
<dbReference type="RefSeq" id="WP_378137914.1">
    <property type="nucleotide sequence ID" value="NZ_JBHSMI010000052.1"/>
</dbReference>
<comment type="caution">
    <text evidence="2">The sequence shown here is derived from an EMBL/GenBank/DDBJ whole genome shotgun (WGS) entry which is preliminary data.</text>
</comment>
<evidence type="ECO:0000313" key="3">
    <source>
        <dbReference type="Proteomes" id="UP001596113"/>
    </source>
</evidence>
<sequence>MEGDDYMVDILQFTRRYNEVWNEVELLAKAQTDFVISFTPSGVQAVLSNGWFTPSIEMKDDGSTISRIQVAAPAGPCSNLRPPYNSNSQPEAG</sequence>
<feature type="region of interest" description="Disordered" evidence="1">
    <location>
        <begin position="74"/>
        <end position="93"/>
    </location>
</feature>
<evidence type="ECO:0000256" key="1">
    <source>
        <dbReference type="SAM" id="MobiDB-lite"/>
    </source>
</evidence>